<dbReference type="GO" id="GO:0005814">
    <property type="term" value="C:centriole"/>
    <property type="evidence" value="ECO:0007669"/>
    <property type="project" value="TreeGrafter"/>
</dbReference>
<dbReference type="GO" id="GO:0005819">
    <property type="term" value="C:spindle"/>
    <property type="evidence" value="ECO:0007669"/>
    <property type="project" value="TreeGrafter"/>
</dbReference>
<dbReference type="GO" id="GO:0035869">
    <property type="term" value="C:ciliary transition zone"/>
    <property type="evidence" value="ECO:0007669"/>
    <property type="project" value="TreeGrafter"/>
</dbReference>
<dbReference type="InterPro" id="IPR029774">
    <property type="entry name" value="CSAP"/>
</dbReference>
<feature type="compositionally biased region" description="Low complexity" evidence="1">
    <location>
        <begin position="68"/>
        <end position="82"/>
    </location>
</feature>
<dbReference type="PANTHER" id="PTHR31022">
    <property type="entry name" value="CENTRIOLE, CILIA AND SPINDLE-ASSOCIATED PROTEIN"/>
    <property type="match status" value="1"/>
</dbReference>
<evidence type="ECO:0000313" key="3">
    <source>
        <dbReference type="Proteomes" id="UP000593567"/>
    </source>
</evidence>
<dbReference type="GO" id="GO:0036064">
    <property type="term" value="C:ciliary basal body"/>
    <property type="evidence" value="ECO:0007669"/>
    <property type="project" value="TreeGrafter"/>
</dbReference>
<gene>
    <name evidence="2" type="ORF">EB796_001492</name>
</gene>
<reference evidence="2" key="1">
    <citation type="submission" date="2020-06" db="EMBL/GenBank/DDBJ databases">
        <title>Draft genome of Bugula neritina, a colonial animal packing powerful symbionts and potential medicines.</title>
        <authorList>
            <person name="Rayko M."/>
        </authorList>
    </citation>
    <scope>NUCLEOTIDE SEQUENCE [LARGE SCALE GENOMIC DNA]</scope>
    <source>
        <strain evidence="2">Kwan_BN1</strain>
    </source>
</reference>
<feature type="region of interest" description="Disordered" evidence="1">
    <location>
        <begin position="67"/>
        <end position="119"/>
    </location>
</feature>
<accession>A0A7J7KPU8</accession>
<dbReference type="EMBL" id="VXIV02000165">
    <property type="protein sequence ID" value="KAF6040211.1"/>
    <property type="molecule type" value="Genomic_DNA"/>
</dbReference>
<comment type="caution">
    <text evidence="2">The sequence shown here is derived from an EMBL/GenBank/DDBJ whole genome shotgun (WGS) entry which is preliminary data.</text>
</comment>
<keyword evidence="3" id="KW-1185">Reference proteome</keyword>
<protein>
    <submittedName>
        <fullName evidence="2">Uncharacterized protein</fullName>
    </submittedName>
</protein>
<dbReference type="Pfam" id="PF15748">
    <property type="entry name" value="CCSAP"/>
    <property type="match status" value="1"/>
</dbReference>
<proteinExistence type="predicted"/>
<evidence type="ECO:0000313" key="2">
    <source>
        <dbReference type="EMBL" id="KAF6040211.1"/>
    </source>
</evidence>
<organism evidence="2 3">
    <name type="scientific">Bugula neritina</name>
    <name type="common">Brown bryozoan</name>
    <name type="synonym">Sertularia neritina</name>
    <dbReference type="NCBI Taxonomy" id="10212"/>
    <lineage>
        <taxon>Eukaryota</taxon>
        <taxon>Metazoa</taxon>
        <taxon>Spiralia</taxon>
        <taxon>Lophotrochozoa</taxon>
        <taxon>Bryozoa</taxon>
        <taxon>Gymnolaemata</taxon>
        <taxon>Cheilostomatida</taxon>
        <taxon>Flustrina</taxon>
        <taxon>Buguloidea</taxon>
        <taxon>Bugulidae</taxon>
        <taxon>Bugula</taxon>
    </lineage>
</organism>
<evidence type="ECO:0000256" key="1">
    <source>
        <dbReference type="SAM" id="MobiDB-lite"/>
    </source>
</evidence>
<name>A0A7J7KPU8_BUGNE</name>
<dbReference type="AlphaFoldDB" id="A0A7J7KPU8"/>
<dbReference type="PANTHER" id="PTHR31022:SF4">
    <property type="entry name" value="CENTRIOLE, CILIA AND SPINDLE-ASSOCIATED PROTEIN"/>
    <property type="match status" value="1"/>
</dbReference>
<dbReference type="GO" id="GO:1901673">
    <property type="term" value="P:regulation of mitotic spindle assembly"/>
    <property type="evidence" value="ECO:0007669"/>
    <property type="project" value="TreeGrafter"/>
</dbReference>
<dbReference type="Proteomes" id="UP000593567">
    <property type="component" value="Unassembled WGS sequence"/>
</dbReference>
<sequence length="294" mass="33758">MTKKKITSTYRREFSPVRSACQPSIMRSFDSNYNYREYRRQAEHGHHRSAFLWDDWEYESGQPVVVLQSPSQQQPRQQQPRQQQRRSHKHTPTPTPSSSESDCTERSVSSTSVCQRDIRTGSGHMTYTVHNRQPEHDVSSDCNCGASQPIKSKFQGQPARVLSDTISKNLKNVSKKIEQPDLDPLGRPRTQMDDSPFFQYGAGDDEPVVGSKRTHNVLSHHGVYQTAKGAQGRHLAAKELKSKDARLTKLTSVSKTAMDQAKFSENVRKETSRWQSEYRNRYLPFHVCRHSRPN</sequence>
<dbReference type="GO" id="GO:0008017">
    <property type="term" value="F:microtubule binding"/>
    <property type="evidence" value="ECO:0007669"/>
    <property type="project" value="TreeGrafter"/>
</dbReference>